<keyword evidence="3" id="KW-1185">Reference proteome</keyword>
<evidence type="ECO:0000313" key="3">
    <source>
        <dbReference type="Proteomes" id="UP000284322"/>
    </source>
</evidence>
<name>A0A419R2X9_9SPHN</name>
<reference evidence="2 3" key="1">
    <citation type="submission" date="2018-09" db="EMBL/GenBank/DDBJ databases">
        <title>Altererythrobacter sp.Ery1 and Ery12, the genome sequencing of novel strains in genus Alterythrobacter.</title>
        <authorList>
            <person name="Cheng H."/>
            <person name="Wu Y.-H."/>
            <person name="Fang C."/>
            <person name="Xu X.-W."/>
        </authorList>
    </citation>
    <scope>NUCLEOTIDE SEQUENCE [LARGE SCALE GENOMIC DNA]</scope>
    <source>
        <strain evidence="2 3">Ery12</strain>
    </source>
</reference>
<comment type="caution">
    <text evidence="2">The sequence shown here is derived from an EMBL/GenBank/DDBJ whole genome shotgun (WGS) entry which is preliminary data.</text>
</comment>
<gene>
    <name evidence="2" type="ORF">D6858_05740</name>
</gene>
<dbReference type="AlphaFoldDB" id="A0A419R2X9"/>
<proteinExistence type="predicted"/>
<dbReference type="EMBL" id="RAHJ01000017">
    <property type="protein sequence ID" value="RJX68522.1"/>
    <property type="molecule type" value="Genomic_DNA"/>
</dbReference>
<feature type="domain" description="Transposase zinc-ribbon" evidence="1">
    <location>
        <begin position="4"/>
        <end position="51"/>
    </location>
</feature>
<dbReference type="Pfam" id="PF12760">
    <property type="entry name" value="Zn_ribbon_IS1595"/>
    <property type="match status" value="1"/>
</dbReference>
<dbReference type="Proteomes" id="UP000284322">
    <property type="component" value="Unassembled WGS sequence"/>
</dbReference>
<dbReference type="OrthoDB" id="271821at2"/>
<evidence type="ECO:0000259" key="1">
    <source>
        <dbReference type="Pfam" id="PF12760"/>
    </source>
</evidence>
<dbReference type="InterPro" id="IPR024442">
    <property type="entry name" value="Transposase_Zn_ribbon"/>
</dbReference>
<accession>A0A419R2X9</accession>
<organism evidence="2 3">
    <name type="scientific">Tsuneonella suprasediminis</name>
    <dbReference type="NCBI Taxonomy" id="2306996"/>
    <lineage>
        <taxon>Bacteria</taxon>
        <taxon>Pseudomonadati</taxon>
        <taxon>Pseudomonadota</taxon>
        <taxon>Alphaproteobacteria</taxon>
        <taxon>Sphingomonadales</taxon>
        <taxon>Erythrobacteraceae</taxon>
        <taxon>Tsuneonella</taxon>
    </lineage>
</organism>
<evidence type="ECO:0000313" key="2">
    <source>
        <dbReference type="EMBL" id="RJX68522.1"/>
    </source>
</evidence>
<sequence>MACLSDEEAYEIFLQARWKDGVPKCPECDSEAWTLGDHSRPGDKRWFRCKSNPVRKEFSVTSRTLFPTPEEGFGDDPDDHASCQRINRILSRFSDFRV</sequence>
<protein>
    <recommendedName>
        <fullName evidence="1">Transposase zinc-ribbon domain-containing protein</fullName>
    </recommendedName>
</protein>